<gene>
    <name evidence="1" type="ORF">V6N11_032122</name>
</gene>
<proteinExistence type="predicted"/>
<dbReference type="Pfam" id="PF07800">
    <property type="entry name" value="DUF1644"/>
    <property type="match status" value="1"/>
</dbReference>
<organism evidence="1 2">
    <name type="scientific">Hibiscus sabdariffa</name>
    <name type="common">roselle</name>
    <dbReference type="NCBI Taxonomy" id="183260"/>
    <lineage>
        <taxon>Eukaryota</taxon>
        <taxon>Viridiplantae</taxon>
        <taxon>Streptophyta</taxon>
        <taxon>Embryophyta</taxon>
        <taxon>Tracheophyta</taxon>
        <taxon>Spermatophyta</taxon>
        <taxon>Magnoliopsida</taxon>
        <taxon>eudicotyledons</taxon>
        <taxon>Gunneridae</taxon>
        <taxon>Pentapetalae</taxon>
        <taxon>rosids</taxon>
        <taxon>malvids</taxon>
        <taxon>Malvales</taxon>
        <taxon>Malvaceae</taxon>
        <taxon>Malvoideae</taxon>
        <taxon>Hibiscus</taxon>
    </lineage>
</organism>
<evidence type="ECO:0000313" key="1">
    <source>
        <dbReference type="EMBL" id="KAK9030707.1"/>
    </source>
</evidence>
<dbReference type="Gene3D" id="3.30.40.10">
    <property type="entry name" value="Zinc/RING finger domain, C3HC4 (zinc finger)"/>
    <property type="match status" value="1"/>
</dbReference>
<dbReference type="PANTHER" id="PTHR31197">
    <property type="entry name" value="OS01G0612600 PROTEIN"/>
    <property type="match status" value="1"/>
</dbReference>
<comment type="caution">
    <text evidence="1">The sequence shown here is derived from an EMBL/GenBank/DDBJ whole genome shotgun (WGS) entry which is preliminary data.</text>
</comment>
<keyword evidence="2" id="KW-1185">Reference proteome</keyword>
<dbReference type="PANTHER" id="PTHR31197:SF29">
    <property type="entry name" value="C2H2-TYPE DOMAIN-CONTAINING PROTEIN"/>
    <property type="match status" value="1"/>
</dbReference>
<dbReference type="InterPro" id="IPR013083">
    <property type="entry name" value="Znf_RING/FYVE/PHD"/>
</dbReference>
<accession>A0ABR2SZZ7</accession>
<name>A0ABR2SZZ7_9ROSI</name>
<sequence length="224" mass="25576">MPIPKDRRRVRSLAFNPSSSRVSPYPNPCSSRDAIAKRCRSGSAGDVKAWEDARCPICLEIPHNAVLLRCSSFEKGCRPFMCNTSYRHSNCLDQFSKSPVSSPSTSVSQQIPSENTISATDSRPKLLCPLCRGQIHGWTALEPARKFMNNKARSCSSETCDFKGTYMELRKHARSDHPNVRPMDVDPKRRYNWTRFELERDHEDLLSSIQHLDWTIFELEIDSP</sequence>
<dbReference type="EMBL" id="JBBPBN010000010">
    <property type="protein sequence ID" value="KAK9030707.1"/>
    <property type="molecule type" value="Genomic_DNA"/>
</dbReference>
<dbReference type="Proteomes" id="UP001396334">
    <property type="component" value="Unassembled WGS sequence"/>
</dbReference>
<evidence type="ECO:0000313" key="2">
    <source>
        <dbReference type="Proteomes" id="UP001396334"/>
    </source>
</evidence>
<dbReference type="InterPro" id="IPR012866">
    <property type="entry name" value="DUF1644"/>
</dbReference>
<reference evidence="1 2" key="1">
    <citation type="journal article" date="2024" name="G3 (Bethesda)">
        <title>Genome assembly of Hibiscus sabdariffa L. provides insights into metabolisms of medicinal natural products.</title>
        <authorList>
            <person name="Kim T."/>
        </authorList>
    </citation>
    <scope>NUCLEOTIDE SEQUENCE [LARGE SCALE GENOMIC DNA]</scope>
    <source>
        <strain evidence="1">TK-2024</strain>
        <tissue evidence="1">Old leaves</tissue>
    </source>
</reference>
<protein>
    <submittedName>
        <fullName evidence="1">Uncharacterized protein</fullName>
    </submittedName>
</protein>